<dbReference type="EMBL" id="KB822704">
    <property type="protein sequence ID" value="ETI24227.1"/>
    <property type="molecule type" value="Genomic_DNA"/>
</dbReference>
<accession>V9DE44</accession>
<sequence>MARGLSQEMRREKRRAQRQRQKARRRERAQHSQSLQQQSNKLSEETKVKAEEIGQEQDMTENQQPKLEEVDNEQTGKMKQEPQSQPAEPAKAKTVPMSADDWHPSKLPSDLRHLHFGSATSNSRSFSVKDHHLDLVAAGGKDFCHKLEAFSCDKHVQGHDLTDAAITRLAMACPNLQTAKLTSTTKLTDESVLAFLTHCPGLRTLSIIGNYPTKGNITGKLAFADLKQNKALGRNLHTLKLVDQRVGQDDVMRLSRARKNLVVWEGYVVGHAGEVVLDDRDLLESESEDEYQGEYEYGDGLTYWDIQDALPEWERWHHW</sequence>
<dbReference type="RefSeq" id="XP_008726163.1">
    <property type="nucleotide sequence ID" value="XM_008727941.1"/>
</dbReference>
<dbReference type="InterPro" id="IPR032675">
    <property type="entry name" value="LRR_dom_sf"/>
</dbReference>
<dbReference type="AlphaFoldDB" id="V9DE44"/>
<feature type="region of interest" description="Disordered" evidence="1">
    <location>
        <begin position="1"/>
        <end position="99"/>
    </location>
</feature>
<feature type="compositionally biased region" description="Basic residues" evidence="1">
    <location>
        <begin position="12"/>
        <end position="28"/>
    </location>
</feature>
<organism evidence="2 3">
    <name type="scientific">Cladophialophora carrionii CBS 160.54</name>
    <dbReference type="NCBI Taxonomy" id="1279043"/>
    <lineage>
        <taxon>Eukaryota</taxon>
        <taxon>Fungi</taxon>
        <taxon>Dikarya</taxon>
        <taxon>Ascomycota</taxon>
        <taxon>Pezizomycotina</taxon>
        <taxon>Eurotiomycetes</taxon>
        <taxon>Chaetothyriomycetidae</taxon>
        <taxon>Chaetothyriales</taxon>
        <taxon>Herpotrichiellaceae</taxon>
        <taxon>Cladophialophora</taxon>
    </lineage>
</organism>
<feature type="compositionally biased region" description="Basic and acidic residues" evidence="1">
    <location>
        <begin position="42"/>
        <end position="52"/>
    </location>
</feature>
<gene>
    <name evidence="2" type="ORF">G647_03596</name>
</gene>
<dbReference type="SUPFAM" id="SSF52047">
    <property type="entry name" value="RNI-like"/>
    <property type="match status" value="1"/>
</dbReference>
<evidence type="ECO:0000313" key="3">
    <source>
        <dbReference type="Proteomes" id="UP000030678"/>
    </source>
</evidence>
<dbReference type="GeneID" id="19982089"/>
<feature type="compositionally biased region" description="Basic and acidic residues" evidence="1">
    <location>
        <begin position="66"/>
        <end position="80"/>
    </location>
</feature>
<reference evidence="2 3" key="1">
    <citation type="submission" date="2013-03" db="EMBL/GenBank/DDBJ databases">
        <title>The Genome Sequence of Cladophialophora carrionii CBS 160.54.</title>
        <authorList>
            <consortium name="The Broad Institute Genomics Platform"/>
            <person name="Cuomo C."/>
            <person name="de Hoog S."/>
            <person name="Gorbushina A."/>
            <person name="Walker B."/>
            <person name="Young S.K."/>
            <person name="Zeng Q."/>
            <person name="Gargeya S."/>
            <person name="Fitzgerald M."/>
            <person name="Haas B."/>
            <person name="Abouelleil A."/>
            <person name="Allen A.W."/>
            <person name="Alvarado L."/>
            <person name="Arachchi H.M."/>
            <person name="Berlin A.M."/>
            <person name="Chapman S.B."/>
            <person name="Gainer-Dewar J."/>
            <person name="Goldberg J."/>
            <person name="Griggs A."/>
            <person name="Gujja S."/>
            <person name="Hansen M."/>
            <person name="Howarth C."/>
            <person name="Imamovic A."/>
            <person name="Ireland A."/>
            <person name="Larimer J."/>
            <person name="McCowan C."/>
            <person name="Murphy C."/>
            <person name="Pearson M."/>
            <person name="Poon T.W."/>
            <person name="Priest M."/>
            <person name="Roberts A."/>
            <person name="Saif S."/>
            <person name="Shea T."/>
            <person name="Sisk P."/>
            <person name="Sykes S."/>
            <person name="Wortman J."/>
            <person name="Nusbaum C."/>
            <person name="Birren B."/>
        </authorList>
    </citation>
    <scope>NUCLEOTIDE SEQUENCE [LARGE SCALE GENOMIC DNA]</scope>
    <source>
        <strain evidence="2 3">CBS 160.54</strain>
    </source>
</reference>
<name>V9DE44_9EURO</name>
<dbReference type="Gene3D" id="3.80.10.10">
    <property type="entry name" value="Ribonuclease Inhibitor"/>
    <property type="match status" value="1"/>
</dbReference>
<dbReference type="Proteomes" id="UP000030678">
    <property type="component" value="Unassembled WGS sequence"/>
</dbReference>
<dbReference type="VEuPathDB" id="FungiDB:G647_03596"/>
<evidence type="ECO:0000313" key="2">
    <source>
        <dbReference type="EMBL" id="ETI24227.1"/>
    </source>
</evidence>
<proteinExistence type="predicted"/>
<evidence type="ECO:0000256" key="1">
    <source>
        <dbReference type="SAM" id="MobiDB-lite"/>
    </source>
</evidence>
<dbReference type="OrthoDB" id="4161259at2759"/>
<protein>
    <submittedName>
        <fullName evidence="2">Uncharacterized protein</fullName>
    </submittedName>
</protein>
<dbReference type="HOGENOM" id="CLU_871539_0_0_1"/>